<dbReference type="InterPro" id="IPR036188">
    <property type="entry name" value="FAD/NAD-bd_sf"/>
</dbReference>
<dbReference type="InterPro" id="IPR050407">
    <property type="entry name" value="Geranylgeranyl_reductase"/>
</dbReference>
<accession>A0A0G3G5X6</accession>
<dbReference type="SUPFAM" id="SSF51905">
    <property type="entry name" value="FAD/NAD(P)-binding domain"/>
    <property type="match status" value="1"/>
</dbReference>
<gene>
    <name evidence="2" type="ORF">TVD_10595</name>
</gene>
<dbReference type="STRING" id="106634.TVD_10595"/>
<dbReference type="InterPro" id="IPR023753">
    <property type="entry name" value="FAD/NAD-binding_dom"/>
</dbReference>
<evidence type="ECO:0000313" key="2">
    <source>
        <dbReference type="EMBL" id="AKJ95779.1"/>
    </source>
</evidence>
<dbReference type="PANTHER" id="PTHR42685:SF18">
    <property type="entry name" value="DIGERANYLGERANYLGLYCEROPHOSPHOLIPID REDUCTASE"/>
    <property type="match status" value="1"/>
</dbReference>
<evidence type="ECO:0000313" key="3">
    <source>
        <dbReference type="Proteomes" id="UP000064201"/>
    </source>
</evidence>
<dbReference type="RefSeq" id="WP_047251577.1">
    <property type="nucleotide sequence ID" value="NZ_CP011367.1"/>
</dbReference>
<reference evidence="2 3" key="1">
    <citation type="submission" date="2015-04" db="EMBL/GenBank/DDBJ databases">
        <title>Complete Sequence for the Genome of the Thioalkalivibrio versutus D301.</title>
        <authorList>
            <person name="Mu T."/>
            <person name="Zhou J."/>
            <person name="Xu X."/>
        </authorList>
    </citation>
    <scope>NUCLEOTIDE SEQUENCE [LARGE SCALE GENOMIC DNA]</scope>
    <source>
        <strain evidence="2 3">D301</strain>
    </source>
</reference>
<dbReference type="Proteomes" id="UP000064201">
    <property type="component" value="Chromosome"/>
</dbReference>
<name>A0A0G3G5X6_9GAMM</name>
<organism evidence="2 3">
    <name type="scientific">Thioalkalivibrio versutus</name>
    <dbReference type="NCBI Taxonomy" id="106634"/>
    <lineage>
        <taxon>Bacteria</taxon>
        <taxon>Pseudomonadati</taxon>
        <taxon>Pseudomonadota</taxon>
        <taxon>Gammaproteobacteria</taxon>
        <taxon>Chromatiales</taxon>
        <taxon>Ectothiorhodospiraceae</taxon>
        <taxon>Thioalkalivibrio</taxon>
    </lineage>
</organism>
<dbReference type="PANTHER" id="PTHR42685">
    <property type="entry name" value="GERANYLGERANYL DIPHOSPHATE REDUCTASE"/>
    <property type="match status" value="1"/>
</dbReference>
<feature type="domain" description="FAD/NAD(P)-binding" evidence="1">
    <location>
        <begin position="7"/>
        <end position="152"/>
    </location>
</feature>
<dbReference type="Gene3D" id="3.50.50.60">
    <property type="entry name" value="FAD/NAD(P)-binding domain"/>
    <property type="match status" value="1"/>
</dbReference>
<dbReference type="Pfam" id="PF07992">
    <property type="entry name" value="Pyr_redox_2"/>
    <property type="match status" value="1"/>
</dbReference>
<evidence type="ECO:0000259" key="1">
    <source>
        <dbReference type="Pfam" id="PF07992"/>
    </source>
</evidence>
<dbReference type="InterPro" id="IPR011777">
    <property type="entry name" value="Geranylgeranyl_Rdtase_fam"/>
</dbReference>
<dbReference type="NCBIfam" id="TIGR02032">
    <property type="entry name" value="GG-red-SF"/>
    <property type="match status" value="1"/>
</dbReference>
<dbReference type="OrthoDB" id="9785276at2"/>
<dbReference type="AlphaFoldDB" id="A0A0G3G5X6"/>
<dbReference type="GO" id="GO:0016628">
    <property type="term" value="F:oxidoreductase activity, acting on the CH-CH group of donors, NAD or NADP as acceptor"/>
    <property type="evidence" value="ECO:0007669"/>
    <property type="project" value="InterPro"/>
</dbReference>
<proteinExistence type="predicted"/>
<dbReference type="KEGG" id="tvr:TVD_10595"/>
<dbReference type="PRINTS" id="PR00420">
    <property type="entry name" value="RNGMNOXGNASE"/>
</dbReference>
<protein>
    <submittedName>
        <fullName evidence="2">Geranylgeranyl reductase</fullName>
    </submittedName>
</protein>
<sequence>MLPAAVDVLVVGLGPGGASAARVCAEAGLSVLAVERNKAFGEPVQCAEFIPNPMGAYAQPDGVLLQRIDAMQSFLPSGAVEHSDFPGLMVDRGEFDRAIIRAAEANGAQLVTSTPLVAVDAERHTARVKHAGAEHEIGYRVLIAADGPHSPVAESLGLPALPTVQTRQYTVPLNKPYTATDVWLSDDYPGGYAWLFPKGQWANLGLGADKRIAGDLKAPLESLHAQLVDQGLLGEEIRYRTGGAIPVGGLRDSLIAGDVLFVGDAGGLTHPITGAGIAAAVVSGEAAGEAAIGHLEGDAEALADYDEDMRDQYGPALDRACERRAFLNEHWRTPRAQEDATQRRGWIAFSEYFNDGDRAA</sequence>
<keyword evidence="3" id="KW-1185">Reference proteome</keyword>
<dbReference type="EMBL" id="CP011367">
    <property type="protein sequence ID" value="AKJ95779.1"/>
    <property type="molecule type" value="Genomic_DNA"/>
</dbReference>
<dbReference type="PATRIC" id="fig|106634.4.peg.2164"/>